<evidence type="ECO:0000313" key="5">
    <source>
        <dbReference type="Proteomes" id="UP000601435"/>
    </source>
</evidence>
<protein>
    <submittedName>
        <fullName evidence="4">Nlrc3 protein</fullName>
    </submittedName>
</protein>
<evidence type="ECO:0000256" key="3">
    <source>
        <dbReference type="ARBA" id="ARBA00022737"/>
    </source>
</evidence>
<dbReference type="InterPro" id="IPR027038">
    <property type="entry name" value="RanGap"/>
</dbReference>
<dbReference type="GO" id="GO:0048471">
    <property type="term" value="C:perinuclear region of cytoplasm"/>
    <property type="evidence" value="ECO:0007669"/>
    <property type="project" value="TreeGrafter"/>
</dbReference>
<dbReference type="Proteomes" id="UP000601435">
    <property type="component" value="Unassembled WGS sequence"/>
</dbReference>
<dbReference type="GO" id="GO:0005096">
    <property type="term" value="F:GTPase activator activity"/>
    <property type="evidence" value="ECO:0007669"/>
    <property type="project" value="UniProtKB-KW"/>
</dbReference>
<keyword evidence="5" id="KW-1185">Reference proteome</keyword>
<evidence type="ECO:0000313" key="4">
    <source>
        <dbReference type="EMBL" id="CAE7670685.1"/>
    </source>
</evidence>
<keyword evidence="3" id="KW-0677">Repeat</keyword>
<dbReference type="Pfam" id="PF13516">
    <property type="entry name" value="LRR_6"/>
    <property type="match status" value="4"/>
</dbReference>
<name>A0A812W4M9_9DINO</name>
<keyword evidence="1" id="KW-0343">GTPase activation</keyword>
<dbReference type="PANTHER" id="PTHR24113">
    <property type="entry name" value="RAN GTPASE-ACTIVATING PROTEIN 1"/>
    <property type="match status" value="1"/>
</dbReference>
<evidence type="ECO:0000256" key="2">
    <source>
        <dbReference type="ARBA" id="ARBA00022614"/>
    </source>
</evidence>
<feature type="non-terminal residue" evidence="4">
    <location>
        <position position="1"/>
    </location>
</feature>
<reference evidence="4" key="1">
    <citation type="submission" date="2021-02" db="EMBL/GenBank/DDBJ databases">
        <authorList>
            <person name="Dougan E. K."/>
            <person name="Rhodes N."/>
            <person name="Thang M."/>
            <person name="Chan C."/>
        </authorList>
    </citation>
    <scope>NUCLEOTIDE SEQUENCE</scope>
</reference>
<dbReference type="SMART" id="SM00368">
    <property type="entry name" value="LRR_RI"/>
    <property type="match status" value="5"/>
</dbReference>
<dbReference type="OrthoDB" id="435860at2759"/>
<evidence type="ECO:0000256" key="1">
    <source>
        <dbReference type="ARBA" id="ARBA00022468"/>
    </source>
</evidence>
<keyword evidence="2" id="KW-0433">Leucine-rich repeat</keyword>
<comment type="caution">
    <text evidence="4">The sequence shown here is derived from an EMBL/GenBank/DDBJ whole genome shotgun (WGS) entry which is preliminary data.</text>
</comment>
<dbReference type="AlphaFoldDB" id="A0A812W4M9"/>
<dbReference type="InterPro" id="IPR001611">
    <property type="entry name" value="Leu-rich_rpt"/>
</dbReference>
<organism evidence="4 5">
    <name type="scientific">Symbiodinium necroappetens</name>
    <dbReference type="NCBI Taxonomy" id="1628268"/>
    <lineage>
        <taxon>Eukaryota</taxon>
        <taxon>Sar</taxon>
        <taxon>Alveolata</taxon>
        <taxon>Dinophyceae</taxon>
        <taxon>Suessiales</taxon>
        <taxon>Symbiodiniaceae</taxon>
        <taxon>Symbiodinium</taxon>
    </lineage>
</organism>
<dbReference type="InterPro" id="IPR032675">
    <property type="entry name" value="LRR_dom_sf"/>
</dbReference>
<dbReference type="SUPFAM" id="SSF52047">
    <property type="entry name" value="RNI-like"/>
    <property type="match status" value="1"/>
</dbReference>
<dbReference type="GO" id="GO:0005829">
    <property type="term" value="C:cytosol"/>
    <property type="evidence" value="ECO:0007669"/>
    <property type="project" value="TreeGrafter"/>
</dbReference>
<dbReference type="GO" id="GO:0005634">
    <property type="term" value="C:nucleus"/>
    <property type="evidence" value="ECO:0007669"/>
    <property type="project" value="TreeGrafter"/>
</dbReference>
<dbReference type="Gene3D" id="3.80.10.10">
    <property type="entry name" value="Ribonuclease Inhibitor"/>
    <property type="match status" value="3"/>
</dbReference>
<dbReference type="EMBL" id="CAJNJA010032771">
    <property type="protein sequence ID" value="CAE7670685.1"/>
    <property type="molecule type" value="Genomic_DNA"/>
</dbReference>
<dbReference type="PANTHER" id="PTHR24113:SF12">
    <property type="entry name" value="RAN GTPASE-ACTIVATING PROTEIN 1"/>
    <property type="match status" value="1"/>
</dbReference>
<gene>
    <name evidence="4" type="primary">Nlrc3</name>
    <name evidence="4" type="ORF">SNEC2469_LOCUS19196</name>
</gene>
<sequence>ELGRLAKALKDYRKLKVLRLDNTEVGEAEAEEFCKALGLNDTITKLEIRALADALKSNCTITHVNLYRNDIRGESAKALAHALNSNRTVIRVDLSGNNIGDEGAKALADALNSNHTVICVDLQFNFIGDEGAKALADALKSNCTVTDINLEYNKIGDEGSKARRSPQGLCSLQFRPPLSCKRHSKTFASSTMLSMS</sequence>
<proteinExistence type="predicted"/>
<dbReference type="GO" id="GO:0006913">
    <property type="term" value="P:nucleocytoplasmic transport"/>
    <property type="evidence" value="ECO:0007669"/>
    <property type="project" value="TreeGrafter"/>
</dbReference>
<accession>A0A812W4M9</accession>
<dbReference type="GO" id="GO:0031267">
    <property type="term" value="F:small GTPase binding"/>
    <property type="evidence" value="ECO:0007669"/>
    <property type="project" value="TreeGrafter"/>
</dbReference>